<dbReference type="Proteomes" id="UP000634136">
    <property type="component" value="Unassembled WGS sequence"/>
</dbReference>
<evidence type="ECO:0000256" key="1">
    <source>
        <dbReference type="SAM" id="MobiDB-lite"/>
    </source>
</evidence>
<protein>
    <submittedName>
        <fullName evidence="3">Uncharacterized protein</fullName>
    </submittedName>
</protein>
<comment type="caution">
    <text evidence="3">The sequence shown here is derived from an EMBL/GenBank/DDBJ whole genome shotgun (WGS) entry which is preliminary data.</text>
</comment>
<proteinExistence type="predicted"/>
<dbReference type="EMBL" id="JAAIUW010000005">
    <property type="protein sequence ID" value="KAF7830796.1"/>
    <property type="molecule type" value="Genomic_DNA"/>
</dbReference>
<sequence length="96" mass="10861">MSEVRGIVVVVVVAVYLSIGNGFKKDFEFVGSPKLKWGEPNRQKEDEDEDDEGKRQEVACKEATGMAIEKKWMRGILGWLWMNGKDGKLGERDEGE</sequence>
<evidence type="ECO:0000256" key="2">
    <source>
        <dbReference type="SAM" id="Phobius"/>
    </source>
</evidence>
<organism evidence="3 4">
    <name type="scientific">Senna tora</name>
    <dbReference type="NCBI Taxonomy" id="362788"/>
    <lineage>
        <taxon>Eukaryota</taxon>
        <taxon>Viridiplantae</taxon>
        <taxon>Streptophyta</taxon>
        <taxon>Embryophyta</taxon>
        <taxon>Tracheophyta</taxon>
        <taxon>Spermatophyta</taxon>
        <taxon>Magnoliopsida</taxon>
        <taxon>eudicotyledons</taxon>
        <taxon>Gunneridae</taxon>
        <taxon>Pentapetalae</taxon>
        <taxon>rosids</taxon>
        <taxon>fabids</taxon>
        <taxon>Fabales</taxon>
        <taxon>Fabaceae</taxon>
        <taxon>Caesalpinioideae</taxon>
        <taxon>Cassia clade</taxon>
        <taxon>Senna</taxon>
    </lineage>
</organism>
<keyword evidence="2" id="KW-0472">Membrane</keyword>
<evidence type="ECO:0000313" key="3">
    <source>
        <dbReference type="EMBL" id="KAF7830796.1"/>
    </source>
</evidence>
<gene>
    <name evidence="3" type="ORF">G2W53_013129</name>
</gene>
<evidence type="ECO:0000313" key="4">
    <source>
        <dbReference type="Proteomes" id="UP000634136"/>
    </source>
</evidence>
<keyword evidence="4" id="KW-1185">Reference proteome</keyword>
<keyword evidence="2" id="KW-0812">Transmembrane</keyword>
<name>A0A834WS33_9FABA</name>
<feature type="transmembrane region" description="Helical" evidence="2">
    <location>
        <begin position="6"/>
        <end position="23"/>
    </location>
</feature>
<accession>A0A834WS33</accession>
<dbReference type="AlphaFoldDB" id="A0A834WS33"/>
<feature type="region of interest" description="Disordered" evidence="1">
    <location>
        <begin position="37"/>
        <end position="56"/>
    </location>
</feature>
<reference evidence="3" key="1">
    <citation type="submission" date="2020-09" db="EMBL/GenBank/DDBJ databases">
        <title>Genome-Enabled Discovery of Anthraquinone Biosynthesis in Senna tora.</title>
        <authorList>
            <person name="Kang S.-H."/>
            <person name="Pandey R.P."/>
            <person name="Lee C.-M."/>
            <person name="Sim J.-S."/>
            <person name="Jeong J.-T."/>
            <person name="Choi B.-S."/>
            <person name="Jung M."/>
            <person name="Ginzburg D."/>
            <person name="Zhao K."/>
            <person name="Won S.Y."/>
            <person name="Oh T.-J."/>
            <person name="Yu Y."/>
            <person name="Kim N.-H."/>
            <person name="Lee O.R."/>
            <person name="Lee T.-H."/>
            <person name="Bashyal P."/>
            <person name="Kim T.-S."/>
            <person name="Lee W.-H."/>
            <person name="Kawkins C."/>
            <person name="Kim C.-K."/>
            <person name="Kim J.S."/>
            <person name="Ahn B.O."/>
            <person name="Rhee S.Y."/>
            <person name="Sohng J.K."/>
        </authorList>
    </citation>
    <scope>NUCLEOTIDE SEQUENCE</scope>
    <source>
        <tissue evidence="3">Leaf</tissue>
    </source>
</reference>
<keyword evidence="2" id="KW-1133">Transmembrane helix</keyword>